<dbReference type="PANTHER" id="PTHR30314">
    <property type="entry name" value="CELL DIVISION PROTEIN FTSZ-RELATED"/>
    <property type="match status" value="1"/>
</dbReference>
<comment type="subcellular location">
    <subcellularLocation>
        <location evidence="8">Cytoplasm</location>
    </subcellularLocation>
    <text evidence="8">Assembles at midcell at the inner surface of the cytoplasmic membrane.</text>
</comment>
<dbReference type="PROSITE" id="PS01135">
    <property type="entry name" value="FTSZ_2"/>
    <property type="match status" value="1"/>
</dbReference>
<dbReference type="AlphaFoldDB" id="B8HLH2"/>
<dbReference type="InterPro" id="IPR036525">
    <property type="entry name" value="Tubulin/FtsZ_GTPase_sf"/>
</dbReference>
<accession>B8HLH2</accession>
<dbReference type="GO" id="GO:0051258">
    <property type="term" value="P:protein polymerization"/>
    <property type="evidence" value="ECO:0007669"/>
    <property type="project" value="UniProtKB-UniRule"/>
</dbReference>
<dbReference type="InterPro" id="IPR018316">
    <property type="entry name" value="Tubulin/FtsZ_2-layer-sand-dom"/>
</dbReference>
<dbReference type="InterPro" id="IPR008280">
    <property type="entry name" value="Tub_FtsZ_C"/>
</dbReference>
<keyword evidence="5 8" id="KW-0342">GTP-binding</keyword>
<dbReference type="Gene3D" id="3.40.50.1440">
    <property type="entry name" value="Tubulin/FtsZ, GTPase domain"/>
    <property type="match status" value="1"/>
</dbReference>
<dbReference type="HOGENOM" id="CLU_024865_3_1_3"/>
<dbReference type="GO" id="GO:0003924">
    <property type="term" value="F:GTPase activity"/>
    <property type="evidence" value="ECO:0007669"/>
    <property type="project" value="UniProtKB-UniRule"/>
</dbReference>
<evidence type="ECO:0000256" key="6">
    <source>
        <dbReference type="ARBA" id="ARBA00023210"/>
    </source>
</evidence>
<dbReference type="HAMAP" id="MF_00909">
    <property type="entry name" value="FtsZ"/>
    <property type="match status" value="1"/>
</dbReference>
<feature type="binding site" evidence="8">
    <location>
        <position position="263"/>
    </location>
    <ligand>
        <name>GTP</name>
        <dbReference type="ChEBI" id="CHEBI:37565"/>
    </ligand>
</feature>
<dbReference type="GO" id="GO:0032153">
    <property type="term" value="C:cell division site"/>
    <property type="evidence" value="ECO:0007669"/>
    <property type="project" value="UniProtKB-UniRule"/>
</dbReference>
<keyword evidence="6 8" id="KW-0717">Septation</keyword>
<feature type="compositionally biased region" description="Pro residues" evidence="11">
    <location>
        <begin position="407"/>
        <end position="430"/>
    </location>
</feature>
<dbReference type="GO" id="GO:0043093">
    <property type="term" value="P:FtsZ-dependent cytokinesis"/>
    <property type="evidence" value="ECO:0007669"/>
    <property type="project" value="UniProtKB-UniRule"/>
</dbReference>
<dbReference type="GO" id="GO:0005525">
    <property type="term" value="F:GTP binding"/>
    <property type="evidence" value="ECO:0007669"/>
    <property type="project" value="UniProtKB-UniRule"/>
</dbReference>
<reference evidence="14" key="1">
    <citation type="submission" date="2009-01" db="EMBL/GenBank/DDBJ databases">
        <title>Complete sequence of chromosome Cyanothece sp. PCC 7425.</title>
        <authorList>
            <consortium name="US DOE Joint Genome Institute"/>
            <person name="Lucas S."/>
            <person name="Copeland A."/>
            <person name="Lapidus A."/>
            <person name="Glavina del Rio T."/>
            <person name="Dalin E."/>
            <person name="Tice H."/>
            <person name="Bruce D."/>
            <person name="Goodwin L."/>
            <person name="Pitluck S."/>
            <person name="Sims D."/>
            <person name="Meineke L."/>
            <person name="Brettin T."/>
            <person name="Detter J.C."/>
            <person name="Han C."/>
            <person name="Larimer F."/>
            <person name="Land M."/>
            <person name="Hauser L."/>
            <person name="Kyrpides N."/>
            <person name="Ovchinnikova G."/>
            <person name="Liberton M."/>
            <person name="Stoeckel J."/>
            <person name="Banerjee A."/>
            <person name="Singh A."/>
            <person name="Page L."/>
            <person name="Sato H."/>
            <person name="Zhao L."/>
            <person name="Sherman L."/>
            <person name="Pakrasi H."/>
            <person name="Richardson P."/>
        </authorList>
    </citation>
    <scope>NUCLEOTIDE SEQUENCE</scope>
    <source>
        <strain evidence="14">PCC 7425</strain>
    </source>
</reference>
<evidence type="ECO:0000256" key="3">
    <source>
        <dbReference type="ARBA" id="ARBA00022618"/>
    </source>
</evidence>
<evidence type="ECO:0000313" key="14">
    <source>
        <dbReference type="EMBL" id="ACL47037.1"/>
    </source>
</evidence>
<dbReference type="Pfam" id="PF12327">
    <property type="entry name" value="FtsZ_C"/>
    <property type="match status" value="1"/>
</dbReference>
<evidence type="ECO:0000256" key="4">
    <source>
        <dbReference type="ARBA" id="ARBA00022741"/>
    </source>
</evidence>
<comment type="function">
    <text evidence="8 10">Essential cell division protein that forms a contractile ring structure (Z ring) at the future cell division site. The regulation of the ring assembly controls the timing and the location of cell division. One of the functions of the FtsZ ring is to recruit other cell division proteins to the septum to produce a new cell wall between the dividing cells. Binds GTP and shows GTPase activity.</text>
</comment>
<dbReference type="FunFam" id="3.30.1330.20:FF:000007">
    <property type="entry name" value="Cell division protein ftsZ, putative"/>
    <property type="match status" value="1"/>
</dbReference>
<dbReference type="SUPFAM" id="SSF52490">
    <property type="entry name" value="Tubulin nucleotide-binding domain-like"/>
    <property type="match status" value="1"/>
</dbReference>
<dbReference type="SMART" id="SM00865">
    <property type="entry name" value="Tubulin_C"/>
    <property type="match status" value="1"/>
</dbReference>
<evidence type="ECO:0000256" key="11">
    <source>
        <dbReference type="SAM" id="MobiDB-lite"/>
    </source>
</evidence>
<evidence type="ECO:0000256" key="10">
    <source>
        <dbReference type="RuleBase" id="RU000631"/>
    </source>
</evidence>
<dbReference type="GO" id="GO:0042802">
    <property type="term" value="F:identical protein binding"/>
    <property type="evidence" value="ECO:0007669"/>
    <property type="project" value="UniProtKB-ARBA"/>
</dbReference>
<evidence type="ECO:0000256" key="7">
    <source>
        <dbReference type="ARBA" id="ARBA00023306"/>
    </source>
</evidence>
<dbReference type="InterPro" id="IPR045061">
    <property type="entry name" value="FtsZ/CetZ"/>
</dbReference>
<dbReference type="PANTHER" id="PTHR30314:SF3">
    <property type="entry name" value="MITOCHONDRIAL DIVISION PROTEIN FSZA"/>
    <property type="match status" value="1"/>
</dbReference>
<dbReference type="InterPro" id="IPR003008">
    <property type="entry name" value="Tubulin_FtsZ_GTPase"/>
</dbReference>
<feature type="domain" description="Tubulin/FtsZ GTPase" evidence="12">
    <location>
        <begin position="89"/>
        <end position="281"/>
    </location>
</feature>
<dbReference type="SMART" id="SM00864">
    <property type="entry name" value="Tubulin"/>
    <property type="match status" value="1"/>
</dbReference>
<evidence type="ECO:0000259" key="13">
    <source>
        <dbReference type="SMART" id="SM00865"/>
    </source>
</evidence>
<keyword evidence="2 8" id="KW-0963">Cytoplasm</keyword>
<dbReference type="EMBL" id="CP001344">
    <property type="protein sequence ID" value="ACL47037.1"/>
    <property type="molecule type" value="Genomic_DNA"/>
</dbReference>
<evidence type="ECO:0000256" key="9">
    <source>
        <dbReference type="NCBIfam" id="TIGR00065"/>
    </source>
</evidence>
<proteinExistence type="inferred from homology"/>
<keyword evidence="4 8" id="KW-0547">Nucleotide-binding</keyword>
<sequence>MTLNNKISFDPFDSDPFDSTVELEQEDVPLFGDESELAELADIAELLDTPPPARVFEAAVPRNHNKQSAKSLSSERTRSETNVLEGGARIKVIGVGGGGGNAVNRMIASSISGVEFWSVNTDAQALTQSAAPNRLQLGQKLTRGLGAGGNPAIGQKAAEESRDEIAAALDNSDLIFITSGMGGGTGTGAAPIVAEVAKELGALTVGVVTRPFTFEGRRRGFQADEGIAALQSRVDTLIVIPNDKILSVISEQTPVQEAFQIADDILRQGVQGISDIINLPGLVNVDFADVRAVMADAGSALMGVGIASGKSRAKEAATTAISSPLLESSIQGAKGVVFNITGGLDLTLHEVSAAAEVIYEVVDPSANIIFGAVIDEQIQGEIHITVIATGFQGESPTPASAIARPQPVKPQRPSGPAPKPADPPPPPPSSQNPTTTTKGGLDIPEFLQRRRPNR</sequence>
<dbReference type="GO" id="GO:0000917">
    <property type="term" value="P:division septum assembly"/>
    <property type="evidence" value="ECO:0007669"/>
    <property type="project" value="UniProtKB-KW"/>
</dbReference>
<dbReference type="FunFam" id="3.40.50.1440:FF:000023">
    <property type="entry name" value="Cell division protein FtsZ"/>
    <property type="match status" value="1"/>
</dbReference>
<dbReference type="eggNOG" id="COG0206">
    <property type="taxonomic scope" value="Bacteria"/>
</dbReference>
<name>B8HLH2_CYAP4</name>
<evidence type="ECO:0000256" key="5">
    <source>
        <dbReference type="ARBA" id="ARBA00023134"/>
    </source>
</evidence>
<dbReference type="PROSITE" id="PS01134">
    <property type="entry name" value="FTSZ_1"/>
    <property type="match status" value="1"/>
</dbReference>
<dbReference type="InterPro" id="IPR024757">
    <property type="entry name" value="FtsZ_C"/>
</dbReference>
<feature type="region of interest" description="Disordered" evidence="11">
    <location>
        <begin position="395"/>
        <end position="454"/>
    </location>
</feature>
<feature type="binding site" evidence="8">
    <location>
        <begin position="184"/>
        <end position="186"/>
    </location>
    <ligand>
        <name>GTP</name>
        <dbReference type="ChEBI" id="CHEBI:37565"/>
    </ligand>
</feature>
<dbReference type="GO" id="GO:0005737">
    <property type="term" value="C:cytoplasm"/>
    <property type="evidence" value="ECO:0007669"/>
    <property type="project" value="UniProtKB-SubCell"/>
</dbReference>
<dbReference type="STRING" id="395961.Cyan7425_4732"/>
<dbReference type="CDD" id="cd02201">
    <property type="entry name" value="FtsZ_type1"/>
    <property type="match status" value="1"/>
</dbReference>
<dbReference type="NCBIfam" id="TIGR00065">
    <property type="entry name" value="ftsZ"/>
    <property type="match status" value="1"/>
</dbReference>
<evidence type="ECO:0000256" key="8">
    <source>
        <dbReference type="HAMAP-Rule" id="MF_00909"/>
    </source>
</evidence>
<feature type="binding site" evidence="8">
    <location>
        <position position="215"/>
    </location>
    <ligand>
        <name>GTP</name>
        <dbReference type="ChEBI" id="CHEBI:37565"/>
    </ligand>
</feature>
<keyword evidence="3 8" id="KW-0132">Cell division</keyword>
<comment type="similarity">
    <text evidence="1 8 10">Belongs to the FtsZ family.</text>
</comment>
<dbReference type="InterPro" id="IPR000158">
    <property type="entry name" value="Cell_div_FtsZ"/>
</dbReference>
<feature type="region of interest" description="Disordered" evidence="11">
    <location>
        <begin position="62"/>
        <end position="81"/>
    </location>
</feature>
<gene>
    <name evidence="8" type="primary">ftsZ</name>
    <name evidence="14" type="ordered locus">Cyan7425_4732</name>
</gene>
<dbReference type="InterPro" id="IPR037103">
    <property type="entry name" value="Tubulin/FtsZ-like_C"/>
</dbReference>
<evidence type="ECO:0000256" key="1">
    <source>
        <dbReference type="ARBA" id="ARBA00009690"/>
    </source>
</evidence>
<keyword evidence="7 8" id="KW-0131">Cell cycle</keyword>
<dbReference type="KEGG" id="cyn:Cyan7425_4732"/>
<dbReference type="Gene3D" id="3.30.1330.20">
    <property type="entry name" value="Tubulin/FtsZ, C-terminal domain"/>
    <property type="match status" value="1"/>
</dbReference>
<dbReference type="SUPFAM" id="SSF55307">
    <property type="entry name" value="Tubulin C-terminal domain-like"/>
    <property type="match status" value="1"/>
</dbReference>
<feature type="binding site" evidence="8">
    <location>
        <begin position="97"/>
        <end position="101"/>
    </location>
    <ligand>
        <name>GTP</name>
        <dbReference type="ChEBI" id="CHEBI:37565"/>
    </ligand>
</feature>
<evidence type="ECO:0000259" key="12">
    <source>
        <dbReference type="SMART" id="SM00864"/>
    </source>
</evidence>
<dbReference type="PRINTS" id="PR00423">
    <property type="entry name" value="CELLDVISFTSZ"/>
</dbReference>
<dbReference type="Pfam" id="PF00091">
    <property type="entry name" value="Tubulin"/>
    <property type="match status" value="1"/>
</dbReference>
<comment type="subunit">
    <text evidence="8">Homodimer. Polymerizes to form a dynamic ring structure in a strictly GTP-dependent manner. Interacts directly with several other division proteins.</text>
</comment>
<feature type="domain" description="Tubulin/FtsZ 2-layer sandwich" evidence="13">
    <location>
        <begin position="283"/>
        <end position="400"/>
    </location>
</feature>
<dbReference type="InterPro" id="IPR020805">
    <property type="entry name" value="Cell_div_FtsZ_CS"/>
</dbReference>
<organism evidence="14">
    <name type="scientific">Cyanothece sp. (strain PCC 7425 / ATCC 29141)</name>
    <dbReference type="NCBI Taxonomy" id="395961"/>
    <lineage>
        <taxon>Bacteria</taxon>
        <taxon>Bacillati</taxon>
        <taxon>Cyanobacteriota</taxon>
        <taxon>Cyanophyceae</taxon>
        <taxon>Gomontiellales</taxon>
        <taxon>Cyanothecaceae</taxon>
        <taxon>Cyanothece</taxon>
    </lineage>
</organism>
<feature type="binding site" evidence="8">
    <location>
        <position position="219"/>
    </location>
    <ligand>
        <name>GTP</name>
        <dbReference type="ChEBI" id="CHEBI:37565"/>
    </ligand>
</feature>
<evidence type="ECO:0000256" key="2">
    <source>
        <dbReference type="ARBA" id="ARBA00022490"/>
    </source>
</evidence>
<protein>
    <recommendedName>
        <fullName evidence="8 9">Cell division protein FtsZ</fullName>
    </recommendedName>
</protein>